<protein>
    <submittedName>
        <fullName evidence="2">Uncharacterized protein</fullName>
    </submittedName>
</protein>
<proteinExistence type="predicted"/>
<sequence>MQSWLTHIKTWITILGSPHHIVNKIIPLRCVLRADFARFPPSGAFADITNASVGDSPKNRNSIGVSTPTLLTTSTPFADITNANAGDSRIDHGSDRCTSSNVPQKENMQRSVLERELRRKRARERYASMSPKKKEARKMKACVYKQQKEEYPGLNQTANNYVKGSYIKIICLLHTNENTIYTILSVHYIMQKMSMYNRLSYLTASHLMRQVH</sequence>
<dbReference type="Gramene" id="OGLUM05G19670.2">
    <property type="protein sequence ID" value="OGLUM05G19670.2"/>
    <property type="gene ID" value="OGLUM05G19670"/>
</dbReference>
<dbReference type="HOGENOM" id="CLU_1491337_0_0_1"/>
<reference evidence="2" key="1">
    <citation type="submission" date="2015-04" db="UniProtKB">
        <authorList>
            <consortium name="EnsemblPlants"/>
        </authorList>
    </citation>
    <scope>IDENTIFICATION</scope>
</reference>
<evidence type="ECO:0000313" key="2">
    <source>
        <dbReference type="EnsemblPlants" id="OGLUM05G19670.2"/>
    </source>
</evidence>
<dbReference type="Proteomes" id="UP000026961">
    <property type="component" value="Chromosome 5"/>
</dbReference>
<dbReference type="EnsemblPlants" id="OGLUM05G19670.2">
    <property type="protein sequence ID" value="OGLUM05G19670.2"/>
    <property type="gene ID" value="OGLUM05G19670"/>
</dbReference>
<accession>A0A0E0A008</accession>
<feature type="region of interest" description="Disordered" evidence="1">
    <location>
        <begin position="84"/>
        <end position="110"/>
    </location>
</feature>
<reference evidence="2" key="2">
    <citation type="submission" date="2018-05" db="EMBL/GenBank/DDBJ databases">
        <title>OgluRS3 (Oryza glumaepatula Reference Sequence Version 3).</title>
        <authorList>
            <person name="Zhang J."/>
            <person name="Kudrna D."/>
            <person name="Lee S."/>
            <person name="Talag J."/>
            <person name="Welchert J."/>
            <person name="Wing R.A."/>
        </authorList>
    </citation>
    <scope>NUCLEOTIDE SEQUENCE [LARGE SCALE GENOMIC DNA]</scope>
</reference>
<evidence type="ECO:0000313" key="3">
    <source>
        <dbReference type="Proteomes" id="UP000026961"/>
    </source>
</evidence>
<dbReference type="AlphaFoldDB" id="A0A0E0A008"/>
<organism evidence="2">
    <name type="scientific">Oryza glumipatula</name>
    <dbReference type="NCBI Taxonomy" id="40148"/>
    <lineage>
        <taxon>Eukaryota</taxon>
        <taxon>Viridiplantae</taxon>
        <taxon>Streptophyta</taxon>
        <taxon>Embryophyta</taxon>
        <taxon>Tracheophyta</taxon>
        <taxon>Spermatophyta</taxon>
        <taxon>Magnoliopsida</taxon>
        <taxon>Liliopsida</taxon>
        <taxon>Poales</taxon>
        <taxon>Poaceae</taxon>
        <taxon>BOP clade</taxon>
        <taxon>Oryzoideae</taxon>
        <taxon>Oryzeae</taxon>
        <taxon>Oryzinae</taxon>
        <taxon>Oryza</taxon>
    </lineage>
</organism>
<feature type="compositionally biased region" description="Polar residues" evidence="1">
    <location>
        <begin position="96"/>
        <end position="110"/>
    </location>
</feature>
<name>A0A0E0A008_9ORYZ</name>
<evidence type="ECO:0000256" key="1">
    <source>
        <dbReference type="SAM" id="MobiDB-lite"/>
    </source>
</evidence>
<keyword evidence="3" id="KW-1185">Reference proteome</keyword>